<comment type="caution">
    <text evidence="2">The sequence shown here is derived from an EMBL/GenBank/DDBJ whole genome shotgun (WGS) entry which is preliminary data.</text>
</comment>
<dbReference type="EMBL" id="LYVF01000013">
    <property type="protein sequence ID" value="OAT86515.1"/>
    <property type="molecule type" value="Genomic_DNA"/>
</dbReference>
<feature type="region of interest" description="Disordered" evidence="1">
    <location>
        <begin position="48"/>
        <end position="67"/>
    </location>
</feature>
<gene>
    <name evidence="2" type="ORF">A6M21_03645</name>
</gene>
<organism evidence="2 3">
    <name type="scientific">Desulfotomaculum copahuensis</name>
    <dbReference type="NCBI Taxonomy" id="1838280"/>
    <lineage>
        <taxon>Bacteria</taxon>
        <taxon>Bacillati</taxon>
        <taxon>Bacillota</taxon>
        <taxon>Clostridia</taxon>
        <taxon>Eubacteriales</taxon>
        <taxon>Desulfotomaculaceae</taxon>
        <taxon>Desulfotomaculum</taxon>
    </lineage>
</organism>
<evidence type="ECO:0000256" key="1">
    <source>
        <dbReference type="SAM" id="MobiDB-lite"/>
    </source>
</evidence>
<name>A0A1B7LIW8_9FIRM</name>
<dbReference type="Proteomes" id="UP000078532">
    <property type="component" value="Unassembled WGS sequence"/>
</dbReference>
<evidence type="ECO:0000313" key="3">
    <source>
        <dbReference type="Proteomes" id="UP000078532"/>
    </source>
</evidence>
<proteinExistence type="predicted"/>
<dbReference type="AlphaFoldDB" id="A0A1B7LIW8"/>
<sequence length="90" mass="9452">MNITASTGGGTYAAISWCPAGIRITCLSRPSFFKRQAVFSNARGWMSKAYTRPDGPTPRARKSVSRPLPAVASTAVLPSPSAGAIKARAQ</sequence>
<dbReference type="STRING" id="1838280.A6M21_03645"/>
<reference evidence="2 3" key="1">
    <citation type="submission" date="2016-04" db="EMBL/GenBank/DDBJ databases">
        <authorList>
            <person name="Evans L.H."/>
            <person name="Alamgir A."/>
            <person name="Owens N."/>
            <person name="Weber N.D."/>
            <person name="Virtaneva K."/>
            <person name="Barbian K."/>
            <person name="Babar A."/>
            <person name="Rosenke K."/>
        </authorList>
    </citation>
    <scope>NUCLEOTIDE SEQUENCE [LARGE SCALE GENOMIC DNA]</scope>
    <source>
        <strain evidence="2 3">LMa1</strain>
    </source>
</reference>
<evidence type="ECO:0000313" key="2">
    <source>
        <dbReference type="EMBL" id="OAT86515.1"/>
    </source>
</evidence>
<protein>
    <submittedName>
        <fullName evidence="2">Uncharacterized protein</fullName>
    </submittedName>
</protein>
<keyword evidence="3" id="KW-1185">Reference proteome</keyword>
<accession>A0A1B7LIW8</accession>